<feature type="domain" description="Aminopeptidase N-like N-terminal" evidence="21">
    <location>
        <begin position="15"/>
        <end position="200"/>
    </location>
</feature>
<dbReference type="PRINTS" id="PR00756">
    <property type="entry name" value="ALADIPTASE"/>
</dbReference>
<dbReference type="EC" id="3.4.11.-" evidence="18"/>
<keyword evidence="10" id="KW-0256">Endoplasmic reticulum</keyword>
<dbReference type="GO" id="GO:0043171">
    <property type="term" value="P:peptide catabolic process"/>
    <property type="evidence" value="ECO:0007669"/>
    <property type="project" value="TreeGrafter"/>
</dbReference>
<comment type="cofactor">
    <cofactor evidence="16 18">
        <name>Zn(2+)</name>
        <dbReference type="ChEBI" id="CHEBI:29105"/>
    </cofactor>
    <text evidence="16 18">Binds 1 zinc ion per subunit.</text>
</comment>
<dbReference type="SUPFAM" id="SSF55486">
    <property type="entry name" value="Metalloproteases ('zincins'), catalytic domain"/>
    <property type="match status" value="1"/>
</dbReference>
<feature type="binding site" evidence="16">
    <location>
        <position position="317"/>
    </location>
    <ligand>
        <name>Zn(2+)</name>
        <dbReference type="ChEBI" id="CHEBI:29105"/>
        <note>catalytic</note>
    </ligand>
</feature>
<keyword evidence="11 16" id="KW-0862">Zinc</keyword>
<name>F8WL79_CITUN</name>
<evidence type="ECO:0000256" key="7">
    <source>
        <dbReference type="ARBA" id="ARBA00022670"/>
    </source>
</evidence>
<dbReference type="GO" id="GO:0042277">
    <property type="term" value="F:peptide binding"/>
    <property type="evidence" value="ECO:0007669"/>
    <property type="project" value="TreeGrafter"/>
</dbReference>
<dbReference type="InterPro" id="IPR001930">
    <property type="entry name" value="Peptidase_M1"/>
</dbReference>
<feature type="active site" description="Proton acceptor" evidence="15">
    <location>
        <position position="318"/>
    </location>
</feature>
<keyword evidence="9 18" id="KW-0378">Hydrolase</keyword>
<evidence type="ECO:0000256" key="1">
    <source>
        <dbReference type="ARBA" id="ARBA00000098"/>
    </source>
</evidence>
<evidence type="ECO:0000256" key="14">
    <source>
        <dbReference type="ARBA" id="ARBA00023136"/>
    </source>
</evidence>
<sequence length="911" mass="102414">MEEFKGQPRLPKFAVPKRYDIRLTPDLTSCKFGGSVAIDVDVVGDTKFIVLNAADLTINNRSVSFTNKASSKALEPTKVELVEADEILVLEFAETLPTGMGVLAIGFEGVLNDKMKGFYRSSYELNGEKKNMAVTQFEPADARRCFPCWDEPACKATFKITLDVPSELVALSNMPVIDEKVDGNMKTVSYQESPIMSTYLVAVVIGLFDYVEDHTSDGTVTISIDSHGIKVRVYCQVGKANQGKFALNVAVKTLELYKEYFAVPYSLPKLDMIAIPDFAAGAMENYGLVTYRETALLYDDQHSAAANKQRVATVVAHELAHQWFGNLVTMEWWTHLWLNEGFATWVSYLAADSLFPEWKIWTQFLDECTEGLRLDGLAESHPIEVEVNHTGEIDEIFDAISYRKGASVIRMLQNYLGAECFQRSLASYIKKYACSNAKTEDLWAALEEGSGEPVNKLMNSWTKQKGYPVISVKVREEKLELEQELLGCSISKEGDNGGWIKLNVNQTGFYRVKYDKDLAARLGYAIEKKQLSETDRFGILDDHFALCMARQQTLTSLLTLMASYSEETEYTVLSNLITISYKIGRIAADARPELLDYLKQFFISLFQNSAELFICRKLGWDSKPGESHLDALLRGEIFTALALLGHKETLNEASKRFHAFLADRTTPLLPPDIRKAAYVAVMQKVSASDRSGYESLLRVYRETDLSQEKTRILSSLASCPDVNIVLEVLNFLLSSEVRSQDAVYGLAVSIEGRETAWKWLKASGVLSKEVNFDPIPSSINGRISSITGTTSQRPGVLVFLSHALSAQLSHRFVVYTSQIMCSVFQLLHMCTSNVFPLIPFLFLSAVWHAQFASYEKVREVEEFFSSRCKPYIARTLRQSIERVQINAKWVESIRNEGHLAEAVKELAYRKY</sequence>
<evidence type="ECO:0000256" key="13">
    <source>
        <dbReference type="ARBA" id="ARBA00023049"/>
    </source>
</evidence>
<dbReference type="FunFam" id="1.25.50.20:FF:000002">
    <property type="entry name" value="Aminopeptidase"/>
    <property type="match status" value="1"/>
</dbReference>
<dbReference type="GO" id="GO:0006508">
    <property type="term" value="P:proteolysis"/>
    <property type="evidence" value="ECO:0007669"/>
    <property type="project" value="UniProtKB-KW"/>
</dbReference>
<dbReference type="FunFam" id="2.60.40.1730:FF:000009">
    <property type="entry name" value="Aminopeptidase"/>
    <property type="match status" value="1"/>
</dbReference>
<evidence type="ECO:0000256" key="12">
    <source>
        <dbReference type="ARBA" id="ARBA00022848"/>
    </source>
</evidence>
<dbReference type="CDD" id="cd09601">
    <property type="entry name" value="M1_APN-Q_like"/>
    <property type="match status" value="1"/>
</dbReference>
<dbReference type="GO" id="GO:0070006">
    <property type="term" value="F:metalloaminopeptidase activity"/>
    <property type="evidence" value="ECO:0007669"/>
    <property type="project" value="TreeGrafter"/>
</dbReference>
<dbReference type="Gene3D" id="1.25.50.20">
    <property type="match status" value="1"/>
</dbReference>
<evidence type="ECO:0000259" key="19">
    <source>
        <dbReference type="Pfam" id="PF01433"/>
    </source>
</evidence>
<reference evidence="22" key="1">
    <citation type="journal article" date="2011" name="Plant Sci.">
        <title>Characterization of genomic sequence showing strong association with polyembryony among diverse Citrus species and cultivars, and its synteny with Vitis and Populus.</title>
        <authorList>
            <person name="Nakano M."/>
            <person name="Shimada T."/>
            <person name="Endo T."/>
            <person name="Fujii H."/>
            <person name="Nesumi H."/>
            <person name="Kita M."/>
            <person name="Ebina M."/>
            <person name="Shimizu T."/>
            <person name="Omura M."/>
        </authorList>
    </citation>
    <scope>NUCLEOTIDE SEQUENCE</scope>
</reference>
<keyword evidence="12" id="KW-0492">Microsome</keyword>
<dbReference type="AlphaFoldDB" id="F8WL79"/>
<dbReference type="EMBL" id="AB573149">
    <property type="protein sequence ID" value="BAK61824.1"/>
    <property type="molecule type" value="Genomic_DNA"/>
</dbReference>
<evidence type="ECO:0000256" key="16">
    <source>
        <dbReference type="PIRSR" id="PIRSR634016-3"/>
    </source>
</evidence>
<dbReference type="PANTHER" id="PTHR11533">
    <property type="entry name" value="PROTEASE M1 ZINC METALLOPROTEASE"/>
    <property type="match status" value="1"/>
</dbReference>
<dbReference type="GO" id="GO:0008270">
    <property type="term" value="F:zinc ion binding"/>
    <property type="evidence" value="ECO:0007669"/>
    <property type="project" value="UniProtKB-UniRule"/>
</dbReference>
<dbReference type="InterPro" id="IPR034016">
    <property type="entry name" value="M1_APN-typ"/>
</dbReference>
<dbReference type="GO" id="GO:0016020">
    <property type="term" value="C:membrane"/>
    <property type="evidence" value="ECO:0007669"/>
    <property type="project" value="TreeGrafter"/>
</dbReference>
<comment type="catalytic activity">
    <reaction evidence="1">
        <text>Release of an N-terminal amino acid, Xaa-|-Yaa- from a peptide, amide or arylamide. Xaa is preferably Ala, but may be most amino acids including Pro (slow action). When a terminal hydrophobic residue is followed by a prolyl residue, the two may be released as an intact Xaa-Pro dipeptide.</text>
        <dbReference type="EC" id="3.4.11.2"/>
    </reaction>
</comment>
<keyword evidence="8 16" id="KW-0479">Metal-binding</keyword>
<evidence type="ECO:0000256" key="9">
    <source>
        <dbReference type="ARBA" id="ARBA00022801"/>
    </source>
</evidence>
<evidence type="ECO:0000256" key="4">
    <source>
        <dbReference type="ARBA" id="ARBA00010136"/>
    </source>
</evidence>
<protein>
    <recommendedName>
        <fullName evidence="18">Aminopeptidase</fullName>
        <ecNumber evidence="18">3.4.11.-</ecNumber>
    </recommendedName>
</protein>
<dbReference type="InterPro" id="IPR024571">
    <property type="entry name" value="ERAP1-like_C_dom"/>
</dbReference>
<organism evidence="22">
    <name type="scientific">Citrus unshiu</name>
    <name type="common">Satsuma mandarin</name>
    <name type="synonym">Citrus nobilis var. unshiu</name>
    <dbReference type="NCBI Taxonomy" id="55188"/>
    <lineage>
        <taxon>Eukaryota</taxon>
        <taxon>Viridiplantae</taxon>
        <taxon>Streptophyta</taxon>
        <taxon>Embryophyta</taxon>
        <taxon>Tracheophyta</taxon>
        <taxon>Spermatophyta</taxon>
        <taxon>Magnoliopsida</taxon>
        <taxon>eudicotyledons</taxon>
        <taxon>Gunneridae</taxon>
        <taxon>Pentapetalae</taxon>
        <taxon>rosids</taxon>
        <taxon>malvids</taxon>
        <taxon>Sapindales</taxon>
        <taxon>Rutaceae</taxon>
        <taxon>Aurantioideae</taxon>
        <taxon>Citrus</taxon>
    </lineage>
</organism>
<dbReference type="Pfam" id="PF01433">
    <property type="entry name" value="Peptidase_M1"/>
    <property type="match status" value="1"/>
</dbReference>
<dbReference type="SUPFAM" id="SSF63737">
    <property type="entry name" value="Leukotriene A4 hydrolase N-terminal domain"/>
    <property type="match status" value="1"/>
</dbReference>
<comment type="subcellular location">
    <subcellularLocation>
        <location evidence="3">Cytoplasm</location>
    </subcellularLocation>
    <subcellularLocation>
        <location evidence="2">Microsome membrane</location>
        <topology evidence="2">Peripheral membrane protein</topology>
    </subcellularLocation>
</comment>
<gene>
    <name evidence="22" type="primary">ORF12</name>
</gene>
<dbReference type="GO" id="GO:0016285">
    <property type="term" value="F:alanyl aminopeptidase activity"/>
    <property type="evidence" value="ECO:0007669"/>
    <property type="project" value="UniProtKB-EC"/>
</dbReference>
<evidence type="ECO:0000256" key="10">
    <source>
        <dbReference type="ARBA" id="ARBA00022824"/>
    </source>
</evidence>
<dbReference type="MEROPS" id="M01.A25"/>
<dbReference type="InterPro" id="IPR027268">
    <property type="entry name" value="Peptidase_M4/M1_CTD_sf"/>
</dbReference>
<evidence type="ECO:0000256" key="18">
    <source>
        <dbReference type="RuleBase" id="RU364040"/>
    </source>
</evidence>
<feature type="binding site" evidence="16">
    <location>
        <position position="321"/>
    </location>
    <ligand>
        <name>Zn(2+)</name>
        <dbReference type="ChEBI" id="CHEBI:29105"/>
        <note>catalytic</note>
    </ligand>
</feature>
<dbReference type="GO" id="GO:0005615">
    <property type="term" value="C:extracellular space"/>
    <property type="evidence" value="ECO:0007669"/>
    <property type="project" value="TreeGrafter"/>
</dbReference>
<comment type="similarity">
    <text evidence="4 18">Belongs to the peptidase M1 family.</text>
</comment>
<evidence type="ECO:0000256" key="2">
    <source>
        <dbReference type="ARBA" id="ARBA00004174"/>
    </source>
</evidence>
<evidence type="ECO:0000256" key="11">
    <source>
        <dbReference type="ARBA" id="ARBA00022833"/>
    </source>
</evidence>
<evidence type="ECO:0000256" key="17">
    <source>
        <dbReference type="PIRSR" id="PIRSR634016-4"/>
    </source>
</evidence>
<evidence type="ECO:0000256" key="8">
    <source>
        <dbReference type="ARBA" id="ARBA00022723"/>
    </source>
</evidence>
<proteinExistence type="inferred from homology"/>
<dbReference type="Gene3D" id="2.60.40.1730">
    <property type="entry name" value="tricorn interacting facor f3 domain"/>
    <property type="match status" value="1"/>
</dbReference>
<evidence type="ECO:0000259" key="20">
    <source>
        <dbReference type="Pfam" id="PF11838"/>
    </source>
</evidence>
<accession>F8WL79</accession>
<dbReference type="GO" id="GO:0005737">
    <property type="term" value="C:cytoplasm"/>
    <property type="evidence" value="ECO:0007669"/>
    <property type="project" value="UniProtKB-SubCell"/>
</dbReference>
<evidence type="ECO:0000256" key="5">
    <source>
        <dbReference type="ARBA" id="ARBA00022438"/>
    </source>
</evidence>
<dbReference type="Pfam" id="PF17900">
    <property type="entry name" value="Peptidase_M1_N"/>
    <property type="match status" value="1"/>
</dbReference>
<evidence type="ECO:0000256" key="3">
    <source>
        <dbReference type="ARBA" id="ARBA00004496"/>
    </source>
</evidence>
<feature type="site" description="Transition state stabilizer" evidence="17">
    <location>
        <position position="402"/>
    </location>
</feature>
<dbReference type="InterPro" id="IPR042097">
    <property type="entry name" value="Aminopeptidase_N-like_N_sf"/>
</dbReference>
<evidence type="ECO:0000256" key="15">
    <source>
        <dbReference type="PIRSR" id="PIRSR634016-1"/>
    </source>
</evidence>
<dbReference type="PANTHER" id="PTHR11533:SF174">
    <property type="entry name" value="PUROMYCIN-SENSITIVE AMINOPEPTIDASE-RELATED"/>
    <property type="match status" value="1"/>
</dbReference>
<evidence type="ECO:0000313" key="22">
    <source>
        <dbReference type="EMBL" id="BAK61824.1"/>
    </source>
</evidence>
<feature type="binding site" evidence="16">
    <location>
        <position position="340"/>
    </location>
    <ligand>
        <name>Zn(2+)</name>
        <dbReference type="ChEBI" id="CHEBI:29105"/>
        <note>catalytic</note>
    </ligand>
</feature>
<feature type="domain" description="ERAP1-like C-terminal" evidence="20">
    <location>
        <begin position="499"/>
        <end position="762"/>
    </location>
</feature>
<feature type="domain" description="Peptidase M1 membrane alanine aminopeptidase" evidence="19">
    <location>
        <begin position="245"/>
        <end position="461"/>
    </location>
</feature>
<keyword evidence="5 18" id="KW-0031">Aminopeptidase</keyword>
<dbReference type="InterPro" id="IPR014782">
    <property type="entry name" value="Peptidase_M1_dom"/>
</dbReference>
<dbReference type="InterPro" id="IPR045357">
    <property type="entry name" value="Aminopeptidase_N-like_N"/>
</dbReference>
<keyword evidence="7 18" id="KW-0645">Protease</keyword>
<dbReference type="FunFam" id="1.10.390.10:FF:000001">
    <property type="entry name" value="Aminopeptidase"/>
    <property type="match status" value="1"/>
</dbReference>
<evidence type="ECO:0000256" key="6">
    <source>
        <dbReference type="ARBA" id="ARBA00022490"/>
    </source>
</evidence>
<keyword evidence="6" id="KW-0963">Cytoplasm</keyword>
<dbReference type="Pfam" id="PF11838">
    <property type="entry name" value="ERAP1_C"/>
    <property type="match status" value="1"/>
</dbReference>
<evidence type="ECO:0000259" key="21">
    <source>
        <dbReference type="Pfam" id="PF17900"/>
    </source>
</evidence>
<dbReference type="Gene3D" id="1.10.390.10">
    <property type="entry name" value="Neutral Protease Domain 2"/>
    <property type="match status" value="1"/>
</dbReference>
<dbReference type="InterPro" id="IPR050344">
    <property type="entry name" value="Peptidase_M1_aminopeptidases"/>
</dbReference>
<keyword evidence="13 18" id="KW-0482">Metalloprotease</keyword>
<keyword evidence="14" id="KW-0472">Membrane</keyword>